<evidence type="ECO:0000313" key="1">
    <source>
        <dbReference type="EMBL" id="TQM36185.1"/>
    </source>
</evidence>
<dbReference type="InterPro" id="IPR027417">
    <property type="entry name" value="P-loop_NTPase"/>
</dbReference>
<dbReference type="Pfam" id="PF13671">
    <property type="entry name" value="AAA_33"/>
    <property type="match status" value="1"/>
</dbReference>
<proteinExistence type="predicted"/>
<dbReference type="EMBL" id="VFPH01000003">
    <property type="protein sequence ID" value="TQM36185.1"/>
    <property type="molecule type" value="Genomic_DNA"/>
</dbReference>
<organism evidence="1 2">
    <name type="scientific">Pseudonocardia cypriaca</name>
    <dbReference type="NCBI Taxonomy" id="882449"/>
    <lineage>
        <taxon>Bacteria</taxon>
        <taxon>Bacillati</taxon>
        <taxon>Actinomycetota</taxon>
        <taxon>Actinomycetes</taxon>
        <taxon>Pseudonocardiales</taxon>
        <taxon>Pseudonocardiaceae</taxon>
        <taxon>Pseudonocardia</taxon>
    </lineage>
</organism>
<evidence type="ECO:0000313" key="2">
    <source>
        <dbReference type="Proteomes" id="UP000319818"/>
    </source>
</evidence>
<keyword evidence="1" id="KW-0808">Transferase</keyword>
<protein>
    <submittedName>
        <fullName evidence="1">Chloramphenicol phosphotransferase-like protein</fullName>
    </submittedName>
</protein>
<sequence length="178" mass="19521">MLTSSVHLVTGIQAAGKSTVAQALAERLPGRTVHVHGDQFRRWVVGGRAEMTPDAGPEALRQLRLRHLLTARTCDTYADAGFTVVAQDVVLGEELPRMVEAIRTRPLHVVVLAPRADAVAAREAQRGKRAYGPWTVEALDRSLRAETPRIGLWLDTSDLSVTETVDEIVRRADESRVA</sequence>
<dbReference type="AlphaFoldDB" id="A0A543FQR3"/>
<dbReference type="RefSeq" id="WP_211362468.1">
    <property type="nucleotide sequence ID" value="NZ_VFPH01000003.1"/>
</dbReference>
<dbReference type="Gene3D" id="3.40.50.300">
    <property type="entry name" value="P-loop containing nucleotide triphosphate hydrolases"/>
    <property type="match status" value="1"/>
</dbReference>
<gene>
    <name evidence="1" type="ORF">FB388_7640</name>
</gene>
<dbReference type="SUPFAM" id="SSF52540">
    <property type="entry name" value="P-loop containing nucleoside triphosphate hydrolases"/>
    <property type="match status" value="1"/>
</dbReference>
<dbReference type="GO" id="GO:0016740">
    <property type="term" value="F:transferase activity"/>
    <property type="evidence" value="ECO:0007669"/>
    <property type="project" value="UniProtKB-KW"/>
</dbReference>
<name>A0A543FQR3_9PSEU</name>
<accession>A0A543FQR3</accession>
<comment type="caution">
    <text evidence="1">The sequence shown here is derived from an EMBL/GenBank/DDBJ whole genome shotgun (WGS) entry which is preliminary data.</text>
</comment>
<reference evidence="1 2" key="1">
    <citation type="submission" date="2019-06" db="EMBL/GenBank/DDBJ databases">
        <title>Sequencing the genomes of 1000 actinobacteria strains.</title>
        <authorList>
            <person name="Klenk H.-P."/>
        </authorList>
    </citation>
    <scope>NUCLEOTIDE SEQUENCE [LARGE SCALE GENOMIC DNA]</scope>
    <source>
        <strain evidence="1 2">DSM 45511</strain>
    </source>
</reference>
<keyword evidence="2" id="KW-1185">Reference proteome</keyword>
<dbReference type="Proteomes" id="UP000319818">
    <property type="component" value="Unassembled WGS sequence"/>
</dbReference>